<gene>
    <name evidence="2" type="ORF">FD754_018061</name>
</gene>
<feature type="non-terminal residue" evidence="2">
    <location>
        <position position="1"/>
    </location>
</feature>
<dbReference type="Proteomes" id="UP000326458">
    <property type="component" value="Unassembled WGS sequence"/>
</dbReference>
<evidence type="ECO:0000256" key="1">
    <source>
        <dbReference type="SAM" id="MobiDB-lite"/>
    </source>
</evidence>
<evidence type="ECO:0000313" key="2">
    <source>
        <dbReference type="EMBL" id="KAB0341135.1"/>
    </source>
</evidence>
<comment type="caution">
    <text evidence="2">The sequence shown here is derived from an EMBL/GenBank/DDBJ whole genome shotgun (WGS) entry which is preliminary data.</text>
</comment>
<evidence type="ECO:0000313" key="3">
    <source>
        <dbReference type="Proteomes" id="UP000326458"/>
    </source>
</evidence>
<keyword evidence="3" id="KW-1185">Reference proteome</keyword>
<organism evidence="2 3">
    <name type="scientific">Muntiacus muntjak</name>
    <name type="common">Barking deer</name>
    <name type="synonym">Indian muntjac</name>
    <dbReference type="NCBI Taxonomy" id="9888"/>
    <lineage>
        <taxon>Eukaryota</taxon>
        <taxon>Metazoa</taxon>
        <taxon>Chordata</taxon>
        <taxon>Craniata</taxon>
        <taxon>Vertebrata</taxon>
        <taxon>Euteleostomi</taxon>
        <taxon>Mammalia</taxon>
        <taxon>Eutheria</taxon>
        <taxon>Laurasiatheria</taxon>
        <taxon>Artiodactyla</taxon>
        <taxon>Ruminantia</taxon>
        <taxon>Pecora</taxon>
        <taxon>Cervidae</taxon>
        <taxon>Muntiacinae</taxon>
        <taxon>Muntiacus</taxon>
    </lineage>
</organism>
<sequence length="119" mass="13049">DSVVKNLPAMQERQERWVQSPGPKDLLQEEIATHSTSQLESMNSSALSLLYGPTLICHNWLGPNSGQTTRQIFPGEGNGNPLKYSCLENPMDRGAWQAIVHGVSRIGHDLATKPLPTVC</sequence>
<protein>
    <submittedName>
        <fullName evidence="2">Uncharacterized protein</fullName>
    </submittedName>
</protein>
<proteinExistence type="predicted"/>
<dbReference type="EMBL" id="VCEA01000003">
    <property type="protein sequence ID" value="KAB0341135.1"/>
    <property type="molecule type" value="Genomic_DNA"/>
</dbReference>
<reference evidence="2 3" key="1">
    <citation type="submission" date="2019-06" db="EMBL/GenBank/DDBJ databases">
        <title>Discovery of a novel chromosome fission-fusion reversal in muntjac.</title>
        <authorList>
            <person name="Mudd A.B."/>
            <person name="Bredeson J.V."/>
            <person name="Baum R."/>
            <person name="Hockemeyer D."/>
            <person name="Rokhsar D.S."/>
        </authorList>
    </citation>
    <scope>NUCLEOTIDE SEQUENCE [LARGE SCALE GENOMIC DNA]</scope>
    <source>
        <strain evidence="2">UTSW_UCB_Mm</strain>
        <tissue evidence="2">Fibroblast cell line</tissue>
    </source>
</reference>
<feature type="region of interest" description="Disordered" evidence="1">
    <location>
        <begin position="1"/>
        <end position="22"/>
    </location>
</feature>
<name>A0A5N3UWC5_MUNMU</name>
<dbReference type="AlphaFoldDB" id="A0A5N3UWC5"/>
<accession>A0A5N3UWC5</accession>